<sequence length="172" mass="19942">MTVNVNDVYTLFYDKIECDEDFFDYFNVSEEEAMMLAAERARSYLREACCYLRRHSDLDFVLNIVSSEDALGRQTDSFEVEITDDEADLLAEIMKVIYYERGVSKLLPKLNAFSSSELKLLHSPANERSTFLALVKEYWKRVNYLIADYDGRDRLTGSHKALTTTLPEESDE</sequence>
<evidence type="ECO:0000313" key="1">
    <source>
        <dbReference type="EMBL" id="DAD82002.1"/>
    </source>
</evidence>
<dbReference type="EMBL" id="BK014910">
    <property type="protein sequence ID" value="DAD82002.1"/>
    <property type="molecule type" value="Genomic_DNA"/>
</dbReference>
<reference evidence="1" key="1">
    <citation type="journal article" date="2021" name="Proc. Natl. Acad. Sci. U.S.A.">
        <title>A Catalog of Tens of Thousands of Viruses from Human Metagenomes Reveals Hidden Associations with Chronic Diseases.</title>
        <authorList>
            <person name="Tisza M.J."/>
            <person name="Buck C.B."/>
        </authorList>
    </citation>
    <scope>NUCLEOTIDE SEQUENCE</scope>
    <source>
        <strain evidence="1">CtAvK3</strain>
    </source>
</reference>
<proteinExistence type="predicted"/>
<organism evidence="1">
    <name type="scientific">Siphoviridae sp. ctAvK3</name>
    <dbReference type="NCBI Taxonomy" id="2826184"/>
    <lineage>
        <taxon>Viruses</taxon>
        <taxon>Duplodnaviria</taxon>
        <taxon>Heunggongvirae</taxon>
        <taxon>Uroviricota</taxon>
        <taxon>Caudoviricetes</taxon>
    </lineage>
</organism>
<protein>
    <submittedName>
        <fullName evidence="1">Uncharacterized protein</fullName>
    </submittedName>
</protein>
<accession>A0A8S5MIC8</accession>
<name>A0A8S5MIC8_9CAUD</name>